<sequence>MTSTRHVLLAVDGNEYSERAFYWYIRHLAKPGDQLALLQILPHHNAPATEELVSYDQQPARDGSNRDQILKAQNLYNDYGERLMCTIQQDPALSDFLKDQMTYRAYVKRSSNIGAGIVDTQNRLGVDIIVMGTRSLNMLKRTFLGSVSDYVLHHATVPVAVVPPPAEHE</sequence>
<organism evidence="2 3">
    <name type="scientific">Protopolystoma xenopodis</name>
    <dbReference type="NCBI Taxonomy" id="117903"/>
    <lineage>
        <taxon>Eukaryota</taxon>
        <taxon>Metazoa</taxon>
        <taxon>Spiralia</taxon>
        <taxon>Lophotrochozoa</taxon>
        <taxon>Platyhelminthes</taxon>
        <taxon>Monogenea</taxon>
        <taxon>Polyopisthocotylea</taxon>
        <taxon>Polystomatidea</taxon>
        <taxon>Polystomatidae</taxon>
        <taxon>Protopolystoma</taxon>
    </lineage>
</organism>
<protein>
    <recommendedName>
        <fullName evidence="1">UspA domain-containing protein</fullName>
    </recommendedName>
</protein>
<evidence type="ECO:0000313" key="2">
    <source>
        <dbReference type="EMBL" id="VEL13718.1"/>
    </source>
</evidence>
<dbReference type="InterPro" id="IPR006016">
    <property type="entry name" value="UspA"/>
</dbReference>
<dbReference type="InterPro" id="IPR014729">
    <property type="entry name" value="Rossmann-like_a/b/a_fold"/>
</dbReference>
<dbReference type="InterPro" id="IPR006015">
    <property type="entry name" value="Universal_stress_UspA"/>
</dbReference>
<comment type="caution">
    <text evidence="2">The sequence shown here is derived from an EMBL/GenBank/DDBJ whole genome shotgun (WGS) entry which is preliminary data.</text>
</comment>
<dbReference type="OrthoDB" id="843225at2759"/>
<dbReference type="Pfam" id="PF00582">
    <property type="entry name" value="Usp"/>
    <property type="match status" value="1"/>
</dbReference>
<name>A0A3S4ZWF7_9PLAT</name>
<dbReference type="EMBL" id="CAAALY010018688">
    <property type="protein sequence ID" value="VEL13718.1"/>
    <property type="molecule type" value="Genomic_DNA"/>
</dbReference>
<evidence type="ECO:0000313" key="3">
    <source>
        <dbReference type="Proteomes" id="UP000784294"/>
    </source>
</evidence>
<dbReference type="PRINTS" id="PR01438">
    <property type="entry name" value="UNVRSLSTRESS"/>
</dbReference>
<proteinExistence type="predicted"/>
<dbReference type="PANTHER" id="PTHR46989:SF3">
    <property type="entry name" value="USPA DOMAIN-CONTAINING PROTEIN"/>
    <property type="match status" value="1"/>
</dbReference>
<accession>A0A3S4ZWF7</accession>
<dbReference type="PANTHER" id="PTHR46989">
    <property type="entry name" value="USP DOMAIN-CONTAINING PROTEIN"/>
    <property type="match status" value="1"/>
</dbReference>
<feature type="domain" description="UspA" evidence="1">
    <location>
        <begin position="5"/>
        <end position="163"/>
    </location>
</feature>
<reference evidence="2" key="1">
    <citation type="submission" date="2018-11" db="EMBL/GenBank/DDBJ databases">
        <authorList>
            <consortium name="Pathogen Informatics"/>
        </authorList>
    </citation>
    <scope>NUCLEOTIDE SEQUENCE</scope>
</reference>
<dbReference type="Proteomes" id="UP000784294">
    <property type="component" value="Unassembled WGS sequence"/>
</dbReference>
<keyword evidence="3" id="KW-1185">Reference proteome</keyword>
<dbReference type="CDD" id="cd23659">
    <property type="entry name" value="USP_At3g01520-like"/>
    <property type="match status" value="1"/>
</dbReference>
<gene>
    <name evidence="2" type="ORF">PXEA_LOCUS7158</name>
</gene>
<dbReference type="AlphaFoldDB" id="A0A3S4ZWF7"/>
<evidence type="ECO:0000259" key="1">
    <source>
        <dbReference type="Pfam" id="PF00582"/>
    </source>
</evidence>
<dbReference type="Gene3D" id="3.40.50.620">
    <property type="entry name" value="HUPs"/>
    <property type="match status" value="1"/>
</dbReference>
<dbReference type="SUPFAM" id="SSF52402">
    <property type="entry name" value="Adenine nucleotide alpha hydrolases-like"/>
    <property type="match status" value="1"/>
</dbReference>